<dbReference type="AlphaFoldDB" id="A0A8T2P4D8"/>
<gene>
    <name evidence="1" type="ORF">JZ751_011152</name>
</gene>
<reference evidence="1" key="1">
    <citation type="thesis" date="2021" institute="BYU ScholarsArchive" country="Provo, UT, USA">
        <title>Applications of and Algorithms for Genome Assembly and Genomic Analyses with an Emphasis on Marine Teleosts.</title>
        <authorList>
            <person name="Pickett B.D."/>
        </authorList>
    </citation>
    <scope>NUCLEOTIDE SEQUENCE</scope>
    <source>
        <strain evidence="1">HI-2016</strain>
    </source>
</reference>
<accession>A0A8T2P4D8</accession>
<name>A0A8T2P4D8_9TELE</name>
<dbReference type="Proteomes" id="UP000824540">
    <property type="component" value="Unassembled WGS sequence"/>
</dbReference>
<evidence type="ECO:0000313" key="1">
    <source>
        <dbReference type="EMBL" id="KAG9344482.1"/>
    </source>
</evidence>
<keyword evidence="2" id="KW-1185">Reference proteome</keyword>
<comment type="caution">
    <text evidence="1">The sequence shown here is derived from an EMBL/GenBank/DDBJ whole genome shotgun (WGS) entry which is preliminary data.</text>
</comment>
<organism evidence="1 2">
    <name type="scientific">Albula glossodonta</name>
    <name type="common">roundjaw bonefish</name>
    <dbReference type="NCBI Taxonomy" id="121402"/>
    <lineage>
        <taxon>Eukaryota</taxon>
        <taxon>Metazoa</taxon>
        <taxon>Chordata</taxon>
        <taxon>Craniata</taxon>
        <taxon>Vertebrata</taxon>
        <taxon>Euteleostomi</taxon>
        <taxon>Actinopterygii</taxon>
        <taxon>Neopterygii</taxon>
        <taxon>Teleostei</taxon>
        <taxon>Albuliformes</taxon>
        <taxon>Albulidae</taxon>
        <taxon>Albula</taxon>
    </lineage>
</organism>
<sequence length="116" mass="12701">MGSPLGTRTSRGALWAKFPPSIPQYEGALCAAAAGDACYLMVRRQTGNTHWEEALALHCRAEHHMSGRKGERRRVTIKEAQRRGDILRPRTVLKGVRGLTTEGLLDGVSVPVGPRQ</sequence>
<dbReference type="EMBL" id="JAFBMS010000020">
    <property type="protein sequence ID" value="KAG9344482.1"/>
    <property type="molecule type" value="Genomic_DNA"/>
</dbReference>
<proteinExistence type="predicted"/>
<protein>
    <submittedName>
        <fullName evidence="1">Uncharacterized protein</fullName>
    </submittedName>
</protein>
<evidence type="ECO:0000313" key="2">
    <source>
        <dbReference type="Proteomes" id="UP000824540"/>
    </source>
</evidence>